<feature type="domain" description="Right handed beta helix" evidence="1">
    <location>
        <begin position="416"/>
        <end position="548"/>
    </location>
</feature>
<evidence type="ECO:0000313" key="2">
    <source>
        <dbReference type="EMBL" id="SDB90612.1"/>
    </source>
</evidence>
<keyword evidence="3" id="KW-1185">Reference proteome</keyword>
<dbReference type="PROSITE" id="PS51257">
    <property type="entry name" value="PROKAR_LIPOPROTEIN"/>
    <property type="match status" value="1"/>
</dbReference>
<dbReference type="OrthoDB" id="1111178at2"/>
<name>A0A1G6H8M8_9BACT</name>
<dbReference type="Pfam" id="PF13229">
    <property type="entry name" value="Beta_helix"/>
    <property type="match status" value="1"/>
</dbReference>
<gene>
    <name evidence="2" type="ORF">SAMN05216323_100836</name>
</gene>
<dbReference type="Gene3D" id="2.60.40.2340">
    <property type="match status" value="1"/>
</dbReference>
<accession>A0A1G6H8M8</accession>
<dbReference type="AlphaFoldDB" id="A0A1G6H8M8"/>
<dbReference type="Proteomes" id="UP000199452">
    <property type="component" value="Unassembled WGS sequence"/>
</dbReference>
<sequence length="660" mass="70664">MKKIITITTMLLLGLVAFTSCEKEEEKPTGNGEGEILSFSFSGITGATSSIDKESREVYVFVPAGTSLVALVPQITLSEGATVAPVSGATQNFSSPVNYVVKTSKGEYVTWVVYVLVGAANDVVIVNSNITTNTTWLSTNSYIVEGTVYVDADLVIQPGTWIRFKPDAELVVGQNQNGSLLAEGNPTQKIHFTAFDVNATPGNWAGLRFETSNKSSVSSLKYCIVELAVVGVNVYNTWLKIDNCLIQKIQTKGIDMSNYNHTASAPDITANEIKDCGDHTIITNSNSVHFIDPNNKLTSTTKGVEIVNNYSLASATWKKLSVPYFVNDYVRVNGSLTMEAGSVYKFSSSGAIEFGGNNNTTVIAEGTPTNPITFTSAATSPTAGNWIGLYFGDKTQPNTAMRYCIVEYAGKDNASIIVEGSSIAMTNCTIRNGNNYGIDLAYSGLVGQFVAFTNNIISNIASHPINIYAEAIYTLGINNAITAGTGFGIRVDNDHSATNFQNRTWEKQIVPFYMEEGLYVYGSLTIKGGNTFLFNRQGLFFTVGTYSGGIVSTLKLEGTASDPIKFSSAAASPVAGNWSGILFLGSASACSMSYTTVEYGGYDSYYLGNVSIENSAVTMNNCNIKNSSHYGIYTIDGGSFNGSGNTFSGNVLGNTFNHVK</sequence>
<organism evidence="2 3">
    <name type="scientific">Williamwhitmania taraxaci</name>
    <dbReference type="NCBI Taxonomy" id="1640674"/>
    <lineage>
        <taxon>Bacteria</taxon>
        <taxon>Pseudomonadati</taxon>
        <taxon>Bacteroidota</taxon>
        <taxon>Bacteroidia</taxon>
        <taxon>Bacteroidales</taxon>
        <taxon>Williamwhitmaniaceae</taxon>
        <taxon>Williamwhitmania</taxon>
    </lineage>
</organism>
<dbReference type="SMART" id="SM00710">
    <property type="entry name" value="PbH1"/>
    <property type="match status" value="5"/>
</dbReference>
<evidence type="ECO:0000313" key="3">
    <source>
        <dbReference type="Proteomes" id="UP000199452"/>
    </source>
</evidence>
<dbReference type="RefSeq" id="WP_092435890.1">
    <property type="nucleotide sequence ID" value="NZ_FMYP01000008.1"/>
</dbReference>
<protein>
    <recommendedName>
        <fullName evidence="1">Right handed beta helix domain-containing protein</fullName>
    </recommendedName>
</protein>
<dbReference type="EMBL" id="FMYP01000008">
    <property type="protein sequence ID" value="SDB90612.1"/>
    <property type="molecule type" value="Genomic_DNA"/>
</dbReference>
<dbReference type="InterPro" id="IPR006626">
    <property type="entry name" value="PbH1"/>
</dbReference>
<dbReference type="STRING" id="1640674.SAMN05216323_100836"/>
<dbReference type="InterPro" id="IPR039448">
    <property type="entry name" value="Beta_helix"/>
</dbReference>
<reference evidence="2 3" key="1">
    <citation type="submission" date="2016-09" db="EMBL/GenBank/DDBJ databases">
        <authorList>
            <person name="Capua I."/>
            <person name="De Benedictis P."/>
            <person name="Joannis T."/>
            <person name="Lombin L.H."/>
            <person name="Cattoli G."/>
        </authorList>
    </citation>
    <scope>NUCLEOTIDE SEQUENCE [LARGE SCALE GENOMIC DNA]</scope>
    <source>
        <strain evidence="2 3">A7P-90m</strain>
    </source>
</reference>
<proteinExistence type="predicted"/>
<evidence type="ECO:0000259" key="1">
    <source>
        <dbReference type="Pfam" id="PF13229"/>
    </source>
</evidence>